<evidence type="ECO:0000313" key="5">
    <source>
        <dbReference type="Proteomes" id="UP000030748"/>
    </source>
</evidence>
<feature type="domain" description="GIL1/IRKI C-terminal" evidence="3">
    <location>
        <begin position="529"/>
        <end position="580"/>
    </location>
</feature>
<dbReference type="Proteomes" id="UP000030748">
    <property type="component" value="Unassembled WGS sequence"/>
</dbReference>
<proteinExistence type="predicted"/>
<dbReference type="STRING" id="4155.A0A022PRB0"/>
<name>A0A022PRB0_ERYGU</name>
<dbReference type="PANTHER" id="PTHR31029">
    <property type="entry name" value="CYCLIN-DEPENDENT KINASE-LIKE PROTEIN"/>
    <property type="match status" value="1"/>
</dbReference>
<gene>
    <name evidence="4" type="ORF">MIMGU_mgv1a003406mg</name>
</gene>
<dbReference type="EMBL" id="KI632344">
    <property type="protein sequence ID" value="EYU18014.1"/>
    <property type="molecule type" value="Genomic_DNA"/>
</dbReference>
<accession>A0A022PRB0</accession>
<evidence type="ECO:0000259" key="3">
    <source>
        <dbReference type="Pfam" id="PF24994"/>
    </source>
</evidence>
<keyword evidence="1" id="KW-0175">Coiled coil</keyword>
<reference evidence="4 5" key="1">
    <citation type="journal article" date="2013" name="Proc. Natl. Acad. Sci. U.S.A.">
        <title>Fine-scale variation in meiotic recombination in Mimulus inferred from population shotgun sequencing.</title>
        <authorList>
            <person name="Hellsten U."/>
            <person name="Wright K.M."/>
            <person name="Jenkins J."/>
            <person name="Shu S."/>
            <person name="Yuan Y."/>
            <person name="Wessler S.R."/>
            <person name="Schmutz J."/>
            <person name="Willis J.H."/>
            <person name="Rokhsar D.S."/>
        </authorList>
    </citation>
    <scope>NUCLEOTIDE SEQUENCE [LARGE SCALE GENOMIC DNA]</scope>
    <source>
        <strain evidence="5">cv. DUN x IM62</strain>
    </source>
</reference>
<evidence type="ECO:0000313" key="4">
    <source>
        <dbReference type="EMBL" id="EYU18014.1"/>
    </source>
</evidence>
<sequence length="587" mass="65689">MADIYREHGDIGNSGHGNGEISRHEIQSAIAKAVELRALHAALMLGNSPAAAASAASIRFPSPSPISRHASHLSAQDYPVFTPSYDDEPLPGYQQQIAAENRNYSESWGAHTLDETDYRTTNGSSRKAFPYSDSTNFDPHVCPAAEDQNSTVGSNAYNNSSNTNAALHKASPGPDYYSKSRRNSMGDIQSISSCNNCKPAVIISADPDGLHKNGRKSNIVVPLTDSHSSLHPQPRNKGLGLSWLFPNLKKKKNKNKNEDYSPSEEYYPQILKKELMEANESRDAALNEVSEMRSSLSELNQKLEYLETYCEELKKALKQAVQFKISDQLPVEKLVNIPHKSGNGENSMPVSEEVMVEGFLQIVSEARLSVKQFCKTLIGQIEETDPTLIDNLNSLLQPYKLSLDSKYSKAVLYHLEALVNQSLYQDFENPIFQKNGATKILDPQQDRLARFQSFVALRNLSWNEVLRKGTKCYSEEFSKFCDQKMSGIIGCLGCTRPWPEQLLQAFFVAAKCIWLLHLLAFSFNRPLCILRVDENAVFEGNYMEDVFGDRQRTQGAPSRVKVMVMPGFYVLNTVLRCKVLCRYKSVS</sequence>
<dbReference type="AlphaFoldDB" id="A0A022PRB0"/>
<dbReference type="InterPro" id="IPR042316">
    <property type="entry name" value="IRKI-like"/>
</dbReference>
<keyword evidence="5" id="KW-1185">Reference proteome</keyword>
<evidence type="ECO:0000256" key="2">
    <source>
        <dbReference type="SAM" id="MobiDB-lite"/>
    </source>
</evidence>
<organism evidence="4 5">
    <name type="scientific">Erythranthe guttata</name>
    <name type="common">Yellow monkey flower</name>
    <name type="synonym">Mimulus guttatus</name>
    <dbReference type="NCBI Taxonomy" id="4155"/>
    <lineage>
        <taxon>Eukaryota</taxon>
        <taxon>Viridiplantae</taxon>
        <taxon>Streptophyta</taxon>
        <taxon>Embryophyta</taxon>
        <taxon>Tracheophyta</taxon>
        <taxon>Spermatophyta</taxon>
        <taxon>Magnoliopsida</taxon>
        <taxon>eudicotyledons</taxon>
        <taxon>Gunneridae</taxon>
        <taxon>Pentapetalae</taxon>
        <taxon>asterids</taxon>
        <taxon>lamiids</taxon>
        <taxon>Lamiales</taxon>
        <taxon>Phrymaceae</taxon>
        <taxon>Erythranthe</taxon>
    </lineage>
</organism>
<dbReference type="Pfam" id="PF24994">
    <property type="entry name" value="GIL1_IRKI_C"/>
    <property type="match status" value="1"/>
</dbReference>
<dbReference type="eggNOG" id="ENOG502QS0M">
    <property type="taxonomic scope" value="Eukaryota"/>
</dbReference>
<dbReference type="PANTHER" id="PTHR31029:SF3">
    <property type="entry name" value="IRK-INTERACTING PROTEIN"/>
    <property type="match status" value="1"/>
</dbReference>
<dbReference type="OrthoDB" id="785851at2759"/>
<feature type="region of interest" description="Disordered" evidence="2">
    <location>
        <begin position="1"/>
        <end position="20"/>
    </location>
</feature>
<protein>
    <recommendedName>
        <fullName evidence="3">GIL1/IRKI C-terminal domain-containing protein</fullName>
    </recommendedName>
</protein>
<dbReference type="PhylomeDB" id="A0A022PRB0"/>
<evidence type="ECO:0000256" key="1">
    <source>
        <dbReference type="SAM" id="Coils"/>
    </source>
</evidence>
<dbReference type="OMA" id="KLKPQTC"/>
<dbReference type="InterPro" id="IPR056813">
    <property type="entry name" value="GIL1_IRKI_C"/>
</dbReference>
<feature type="compositionally biased region" description="Basic and acidic residues" evidence="2">
    <location>
        <begin position="1"/>
        <end position="10"/>
    </location>
</feature>
<feature type="coiled-coil region" evidence="1">
    <location>
        <begin position="282"/>
        <end position="316"/>
    </location>
</feature>
<dbReference type="KEGG" id="egt:105950215"/>